<comment type="caution">
    <text evidence="2">The sequence shown here is derived from an EMBL/GenBank/DDBJ whole genome shotgun (WGS) entry which is preliminary data.</text>
</comment>
<proteinExistence type="predicted"/>
<evidence type="ECO:0000313" key="3">
    <source>
        <dbReference type="Proteomes" id="UP001415857"/>
    </source>
</evidence>
<dbReference type="Proteomes" id="UP001415857">
    <property type="component" value="Unassembled WGS sequence"/>
</dbReference>
<evidence type="ECO:0000313" key="2">
    <source>
        <dbReference type="EMBL" id="KAK9288214.1"/>
    </source>
</evidence>
<dbReference type="EMBL" id="JBBPBK010000003">
    <property type="protein sequence ID" value="KAK9288214.1"/>
    <property type="molecule type" value="Genomic_DNA"/>
</dbReference>
<reference evidence="2 3" key="1">
    <citation type="journal article" date="2024" name="Plant J.">
        <title>Genome sequences and population genomics reveal climatic adaptation and genomic divergence between two closely related sweetgum species.</title>
        <authorList>
            <person name="Xu W.Q."/>
            <person name="Ren C.Q."/>
            <person name="Zhang X.Y."/>
            <person name="Comes H.P."/>
            <person name="Liu X.H."/>
            <person name="Li Y.G."/>
            <person name="Kettle C.J."/>
            <person name="Jalonen R."/>
            <person name="Gaisberger H."/>
            <person name="Ma Y.Z."/>
            <person name="Qiu Y.X."/>
        </authorList>
    </citation>
    <scope>NUCLEOTIDE SEQUENCE [LARGE SCALE GENOMIC DNA]</scope>
    <source>
        <strain evidence="2">Hangzhou</strain>
    </source>
</reference>
<name>A0AAP0S6S2_LIQFO</name>
<feature type="compositionally biased region" description="Low complexity" evidence="1">
    <location>
        <begin position="101"/>
        <end position="112"/>
    </location>
</feature>
<gene>
    <name evidence="2" type="ORF">L1049_016663</name>
</gene>
<protein>
    <submittedName>
        <fullName evidence="2">Uncharacterized protein</fullName>
    </submittedName>
</protein>
<sequence>MNSASRYSKLEKLQKINVGFGDGGTRINDELRRVRVWKEEKDEREDDGGGDSSGGSGQCQSDVFAFASYVYNSMADSPHICTSGIFPNLLSQTSRPPPSPGSAVAGSSAHPHIFTFSGPSSSHPVRQSHSRSRPQPQIPDLTRSTPMFRILAGKRKMSSLAVGAEAPDLDAVVELSEHSVVLIVEDTGCLQAKVYLQREYRYHLFFLNS</sequence>
<evidence type="ECO:0000256" key="1">
    <source>
        <dbReference type="SAM" id="MobiDB-lite"/>
    </source>
</evidence>
<accession>A0AAP0S6S2</accession>
<dbReference type="AlphaFoldDB" id="A0AAP0S6S2"/>
<feature type="region of interest" description="Disordered" evidence="1">
    <location>
        <begin position="34"/>
        <end position="57"/>
    </location>
</feature>
<feature type="region of interest" description="Disordered" evidence="1">
    <location>
        <begin position="92"/>
        <end position="143"/>
    </location>
</feature>
<organism evidence="2 3">
    <name type="scientific">Liquidambar formosana</name>
    <name type="common">Formosan gum</name>
    <dbReference type="NCBI Taxonomy" id="63359"/>
    <lineage>
        <taxon>Eukaryota</taxon>
        <taxon>Viridiplantae</taxon>
        <taxon>Streptophyta</taxon>
        <taxon>Embryophyta</taxon>
        <taxon>Tracheophyta</taxon>
        <taxon>Spermatophyta</taxon>
        <taxon>Magnoliopsida</taxon>
        <taxon>eudicotyledons</taxon>
        <taxon>Gunneridae</taxon>
        <taxon>Pentapetalae</taxon>
        <taxon>Saxifragales</taxon>
        <taxon>Altingiaceae</taxon>
        <taxon>Liquidambar</taxon>
    </lineage>
</organism>
<keyword evidence="3" id="KW-1185">Reference proteome</keyword>